<dbReference type="PANTHER" id="PTHR12542:SF49">
    <property type="entry name" value="EXOCYST SUBUNIT EXO70 FAMILY PROTEIN"/>
    <property type="match status" value="1"/>
</dbReference>
<keyword evidence="2 3" id="KW-0813">Transport</keyword>
<organism evidence="5 6">
    <name type="scientific">Erythroxylum novogranatense</name>
    <dbReference type="NCBI Taxonomy" id="1862640"/>
    <lineage>
        <taxon>Eukaryota</taxon>
        <taxon>Viridiplantae</taxon>
        <taxon>Streptophyta</taxon>
        <taxon>Embryophyta</taxon>
        <taxon>Tracheophyta</taxon>
        <taxon>Spermatophyta</taxon>
        <taxon>Magnoliopsida</taxon>
        <taxon>eudicotyledons</taxon>
        <taxon>Gunneridae</taxon>
        <taxon>Pentapetalae</taxon>
        <taxon>rosids</taxon>
        <taxon>fabids</taxon>
        <taxon>Malpighiales</taxon>
        <taxon>Erythroxylaceae</taxon>
        <taxon>Erythroxylum</taxon>
    </lineage>
</organism>
<dbReference type="PANTHER" id="PTHR12542">
    <property type="entry name" value="EXOCYST COMPLEX PROTEIN EXO70"/>
    <property type="match status" value="1"/>
</dbReference>
<dbReference type="Pfam" id="PF20669">
    <property type="entry name" value="Exo70_N"/>
    <property type="match status" value="1"/>
</dbReference>
<feature type="domain" description="Exocyst complex subunit Exo70 C-terminal" evidence="4">
    <location>
        <begin position="241"/>
        <end position="513"/>
    </location>
</feature>
<dbReference type="InterPro" id="IPR004140">
    <property type="entry name" value="Exo70"/>
</dbReference>
<name>A0AAV8SBX0_9ROSI</name>
<evidence type="ECO:0000256" key="3">
    <source>
        <dbReference type="RuleBase" id="RU365026"/>
    </source>
</evidence>
<evidence type="ECO:0000313" key="5">
    <source>
        <dbReference type="EMBL" id="KAJ8749680.1"/>
    </source>
</evidence>
<dbReference type="GO" id="GO:0005546">
    <property type="term" value="F:phosphatidylinositol-4,5-bisphosphate binding"/>
    <property type="evidence" value="ECO:0007669"/>
    <property type="project" value="InterPro"/>
</dbReference>
<evidence type="ECO:0000256" key="1">
    <source>
        <dbReference type="ARBA" id="ARBA00006756"/>
    </source>
</evidence>
<comment type="caution">
    <text evidence="5">The sequence shown here is derived from an EMBL/GenBank/DDBJ whole genome shotgun (WGS) entry which is preliminary data.</text>
</comment>
<reference evidence="5 6" key="1">
    <citation type="submission" date="2021-09" db="EMBL/GenBank/DDBJ databases">
        <title>Genomic insights and catalytic innovation underlie evolution of tropane alkaloids biosynthesis.</title>
        <authorList>
            <person name="Wang Y.-J."/>
            <person name="Tian T."/>
            <person name="Huang J.-P."/>
            <person name="Huang S.-X."/>
        </authorList>
    </citation>
    <scope>NUCLEOTIDE SEQUENCE [LARGE SCALE GENOMIC DNA]</scope>
    <source>
        <strain evidence="5">KIB-2018</strain>
        <tissue evidence="5">Leaf</tissue>
    </source>
</reference>
<comment type="similarity">
    <text evidence="1 3">Belongs to the EXO70 family.</text>
</comment>
<protein>
    <recommendedName>
        <fullName evidence="3">Exocyst subunit Exo70 family protein</fullName>
    </recommendedName>
</protein>
<dbReference type="Pfam" id="PF03081">
    <property type="entry name" value="Exo70_C"/>
    <property type="match status" value="2"/>
</dbReference>
<accession>A0AAV8SBX0</accession>
<evidence type="ECO:0000259" key="4">
    <source>
        <dbReference type="Pfam" id="PF03081"/>
    </source>
</evidence>
<feature type="domain" description="Exocyst complex subunit Exo70 C-terminal" evidence="4">
    <location>
        <begin position="515"/>
        <end position="565"/>
    </location>
</feature>
<dbReference type="AlphaFoldDB" id="A0AAV8SBX0"/>
<dbReference type="Proteomes" id="UP001159364">
    <property type="component" value="Linkage Group LG11"/>
</dbReference>
<dbReference type="GO" id="GO:0015031">
    <property type="term" value="P:protein transport"/>
    <property type="evidence" value="ECO:0007669"/>
    <property type="project" value="UniProtKB-KW"/>
</dbReference>
<evidence type="ECO:0000313" key="6">
    <source>
        <dbReference type="Proteomes" id="UP001159364"/>
    </source>
</evidence>
<evidence type="ECO:0000256" key="2">
    <source>
        <dbReference type="ARBA" id="ARBA00022448"/>
    </source>
</evidence>
<proteinExistence type="inferred from homology"/>
<dbReference type="InterPro" id="IPR046364">
    <property type="entry name" value="Exo70_C"/>
</dbReference>
<sequence length="584" mass="67213">MGNFEPITPEVEVETEENLVATVTNDEKKVFSDLGSQLSSMALICQEEFDKISDFEGPLNDIQAKVLNWEADQSIIWERGPDEATKYLNVVDEARTLTEKLEALSLSNEDGVKEMLLRAHNVLQMVMARLEEEFKNILVENSQPYDPDLLSFGSSEEEFADVGLNRTSEEFTIDLVHQDKIHDLRCTANVMFKSNYGHECVEYVTLKQDVLDECLFVLEMEKMSIGDVLKLEWGNLSATMKRWARAMKTFVRIYLMGEKWLSEQVFGDLGVNLMCFSEASKPSMFQLLNFGEAISIGPHKTEKLYSILEMYKVLEDLLPDIDSLYSDEADSSVRTEFHEVLRRLGDAVRAAFLEFENAVATCTSTTPLATGGIHPSTKYVMNYVRTLTDYHETLNLLLEDHSREDAVETCPDKSPALGEESTSEDACAITPMACHFLSIVSILERNIEDKAKLYKNPSLRQVFLINNIHYMAQKVKNSELRLIFGDDWIRKRNWKVQQHAWNYERVTWSSVLGFFYLAFEEVYKNQKGWSIPDDQLRKDLRISISNKVILAYRSFVGRHSYHVKSSLEDMFEGMQKQLQYPHRR</sequence>
<dbReference type="GO" id="GO:0006887">
    <property type="term" value="P:exocytosis"/>
    <property type="evidence" value="ECO:0007669"/>
    <property type="project" value="UniProtKB-KW"/>
</dbReference>
<gene>
    <name evidence="5" type="ORF">K2173_010100</name>
</gene>
<keyword evidence="3" id="KW-0653">Protein transport</keyword>
<dbReference type="GO" id="GO:0000145">
    <property type="term" value="C:exocyst"/>
    <property type="evidence" value="ECO:0007669"/>
    <property type="project" value="InterPro"/>
</dbReference>
<dbReference type="InterPro" id="IPR016159">
    <property type="entry name" value="Cullin_repeat-like_dom_sf"/>
</dbReference>
<dbReference type="Gene3D" id="1.20.1280.170">
    <property type="entry name" value="Exocyst complex component Exo70"/>
    <property type="match status" value="1"/>
</dbReference>
<dbReference type="EMBL" id="JAIWQS010000011">
    <property type="protein sequence ID" value="KAJ8749680.1"/>
    <property type="molecule type" value="Genomic_DNA"/>
</dbReference>
<dbReference type="SUPFAM" id="SSF74788">
    <property type="entry name" value="Cullin repeat-like"/>
    <property type="match status" value="1"/>
</dbReference>
<keyword evidence="3" id="KW-0268">Exocytosis</keyword>
<comment type="function">
    <text evidence="3">Component of the exocyst complex.</text>
</comment>
<keyword evidence="6" id="KW-1185">Reference proteome</keyword>